<evidence type="ECO:0000256" key="3">
    <source>
        <dbReference type="ARBA" id="ARBA00022475"/>
    </source>
</evidence>
<feature type="domain" description="Tripartite ATP-independent periplasmic transporters DctQ component" evidence="10">
    <location>
        <begin position="27"/>
        <end position="147"/>
    </location>
</feature>
<reference evidence="11 12" key="1">
    <citation type="submission" date="2017-04" db="EMBL/GenBank/DDBJ databases">
        <authorList>
            <person name="Afonso C.L."/>
            <person name="Miller P.J."/>
            <person name="Scott M.A."/>
            <person name="Spackman E."/>
            <person name="Goraichik I."/>
            <person name="Dimitrov K.M."/>
            <person name="Suarez D.L."/>
            <person name="Swayne D.E."/>
        </authorList>
    </citation>
    <scope>NUCLEOTIDE SEQUENCE [LARGE SCALE GENOMIC DNA]</scope>
    <source>
        <strain evidence="11 12">B5P</strain>
    </source>
</reference>
<dbReference type="RefSeq" id="WP_085463004.1">
    <property type="nucleotide sequence ID" value="NZ_FXBL01000004.1"/>
</dbReference>
<evidence type="ECO:0000256" key="7">
    <source>
        <dbReference type="ARBA" id="ARBA00023136"/>
    </source>
</evidence>
<evidence type="ECO:0000313" key="11">
    <source>
        <dbReference type="EMBL" id="SMH29041.1"/>
    </source>
</evidence>
<evidence type="ECO:0000256" key="1">
    <source>
        <dbReference type="ARBA" id="ARBA00004429"/>
    </source>
</evidence>
<keyword evidence="3" id="KW-1003">Cell membrane</keyword>
<dbReference type="PANTHER" id="PTHR35011">
    <property type="entry name" value="2,3-DIKETO-L-GULONATE TRAP TRANSPORTER SMALL PERMEASE PROTEIN YIAM"/>
    <property type="match status" value="1"/>
</dbReference>
<evidence type="ECO:0000256" key="2">
    <source>
        <dbReference type="ARBA" id="ARBA00022448"/>
    </source>
</evidence>
<keyword evidence="7 9" id="KW-0472">Membrane</keyword>
<dbReference type="Proteomes" id="UP000193083">
    <property type="component" value="Unassembled WGS sequence"/>
</dbReference>
<dbReference type="Pfam" id="PF04290">
    <property type="entry name" value="DctQ"/>
    <property type="match status" value="1"/>
</dbReference>
<dbReference type="GO" id="GO:0005886">
    <property type="term" value="C:plasma membrane"/>
    <property type="evidence" value="ECO:0007669"/>
    <property type="project" value="UniProtKB-SubCell"/>
</dbReference>
<name>A0A1X7MX98_9HYPH</name>
<dbReference type="PANTHER" id="PTHR35011:SF2">
    <property type="entry name" value="2,3-DIKETO-L-GULONATE TRAP TRANSPORTER SMALL PERMEASE PROTEIN YIAM"/>
    <property type="match status" value="1"/>
</dbReference>
<evidence type="ECO:0000259" key="10">
    <source>
        <dbReference type="Pfam" id="PF04290"/>
    </source>
</evidence>
<feature type="transmembrane region" description="Helical" evidence="9">
    <location>
        <begin position="90"/>
        <end position="111"/>
    </location>
</feature>
<keyword evidence="6 9" id="KW-1133">Transmembrane helix</keyword>
<dbReference type="InterPro" id="IPR055348">
    <property type="entry name" value="DctQ"/>
</dbReference>
<accession>A0A1X7MX98</accession>
<keyword evidence="5 9" id="KW-0812">Transmembrane</keyword>
<feature type="transmembrane region" description="Helical" evidence="9">
    <location>
        <begin position="53"/>
        <end position="69"/>
    </location>
</feature>
<dbReference type="AlphaFoldDB" id="A0A1X7MX98"/>
<dbReference type="InterPro" id="IPR007387">
    <property type="entry name" value="TRAP_DctQ"/>
</dbReference>
<evidence type="ECO:0000256" key="6">
    <source>
        <dbReference type="ARBA" id="ARBA00022989"/>
    </source>
</evidence>
<evidence type="ECO:0000313" key="12">
    <source>
        <dbReference type="Proteomes" id="UP000193083"/>
    </source>
</evidence>
<evidence type="ECO:0000256" key="8">
    <source>
        <dbReference type="ARBA" id="ARBA00038436"/>
    </source>
</evidence>
<comment type="subunit">
    <text evidence="9">The complex comprises the extracytoplasmic solute receptor protein and the two transmembrane proteins.</text>
</comment>
<dbReference type="GO" id="GO:0015740">
    <property type="term" value="P:C4-dicarboxylate transport"/>
    <property type="evidence" value="ECO:0007669"/>
    <property type="project" value="TreeGrafter"/>
</dbReference>
<evidence type="ECO:0000256" key="9">
    <source>
        <dbReference type="RuleBase" id="RU369079"/>
    </source>
</evidence>
<keyword evidence="12" id="KW-1185">Reference proteome</keyword>
<evidence type="ECO:0000256" key="4">
    <source>
        <dbReference type="ARBA" id="ARBA00022519"/>
    </source>
</evidence>
<comment type="similarity">
    <text evidence="8 9">Belongs to the TRAP transporter small permease family.</text>
</comment>
<proteinExistence type="inferred from homology"/>
<keyword evidence="2 9" id="KW-0813">Transport</keyword>
<comment type="function">
    <text evidence="9">Part of the tripartite ATP-independent periplasmic (TRAP) transport system.</text>
</comment>
<keyword evidence="4 9" id="KW-0997">Cell inner membrane</keyword>
<dbReference type="EMBL" id="FXBL01000004">
    <property type="protein sequence ID" value="SMH29041.1"/>
    <property type="molecule type" value="Genomic_DNA"/>
</dbReference>
<sequence length="172" mass="19745">MAKGWASWGAWLYRRGENFIALMIGVMFIAFLLQVVFRYVLNWPTGWSNELTVVLWIWVVLFGAAFVVREEEEIRFDLIYSAVGPRARRFMTLASAAALIGLYGCSFPAVFDYVTFMKVEHTAYLKIRFDWLFSIYIVFVLAVIARYLWLGFHALKGDAPDEFDPTKASSGV</sequence>
<gene>
    <name evidence="11" type="ORF">SAMN02982922_0844</name>
</gene>
<protein>
    <recommendedName>
        <fullName evidence="9">TRAP transporter small permease protein</fullName>
    </recommendedName>
</protein>
<comment type="subcellular location">
    <subcellularLocation>
        <location evidence="1 9">Cell inner membrane</location>
        <topology evidence="1 9">Multi-pass membrane protein</topology>
    </subcellularLocation>
</comment>
<dbReference type="OrthoDB" id="4250245at2"/>
<feature type="transmembrane region" description="Helical" evidence="9">
    <location>
        <begin position="20"/>
        <end position="41"/>
    </location>
</feature>
<dbReference type="GO" id="GO:0022857">
    <property type="term" value="F:transmembrane transporter activity"/>
    <property type="evidence" value="ECO:0007669"/>
    <property type="project" value="UniProtKB-UniRule"/>
</dbReference>
<feature type="transmembrane region" description="Helical" evidence="9">
    <location>
        <begin position="131"/>
        <end position="149"/>
    </location>
</feature>
<organism evidence="11 12">
    <name type="scientific">Mesorhizobium australicum</name>
    <dbReference type="NCBI Taxonomy" id="536018"/>
    <lineage>
        <taxon>Bacteria</taxon>
        <taxon>Pseudomonadati</taxon>
        <taxon>Pseudomonadota</taxon>
        <taxon>Alphaproteobacteria</taxon>
        <taxon>Hyphomicrobiales</taxon>
        <taxon>Phyllobacteriaceae</taxon>
        <taxon>Mesorhizobium</taxon>
    </lineage>
</organism>
<evidence type="ECO:0000256" key="5">
    <source>
        <dbReference type="ARBA" id="ARBA00022692"/>
    </source>
</evidence>